<organism evidence="1 2">
    <name type="scientific">Cinchona calisaya</name>
    <dbReference type="NCBI Taxonomy" id="153742"/>
    <lineage>
        <taxon>Eukaryota</taxon>
        <taxon>Viridiplantae</taxon>
        <taxon>Streptophyta</taxon>
        <taxon>Embryophyta</taxon>
        <taxon>Tracheophyta</taxon>
        <taxon>Spermatophyta</taxon>
        <taxon>Magnoliopsida</taxon>
        <taxon>eudicotyledons</taxon>
        <taxon>Gunneridae</taxon>
        <taxon>Pentapetalae</taxon>
        <taxon>asterids</taxon>
        <taxon>lamiids</taxon>
        <taxon>Gentianales</taxon>
        <taxon>Rubiaceae</taxon>
        <taxon>Cinchonoideae</taxon>
        <taxon>Cinchoneae</taxon>
        <taxon>Cinchona</taxon>
    </lineage>
</organism>
<reference evidence="1 2" key="1">
    <citation type="submission" date="2024-11" db="EMBL/GenBank/DDBJ databases">
        <title>A near-complete genome assembly of Cinchona calisaya.</title>
        <authorList>
            <person name="Lian D.C."/>
            <person name="Zhao X.W."/>
            <person name="Wei L."/>
        </authorList>
    </citation>
    <scope>NUCLEOTIDE SEQUENCE [LARGE SCALE GENOMIC DNA]</scope>
    <source>
        <tissue evidence="1">Nenye</tissue>
    </source>
</reference>
<dbReference type="EMBL" id="JBJUIK010000004">
    <property type="protein sequence ID" value="KAL3529794.1"/>
    <property type="molecule type" value="Genomic_DNA"/>
</dbReference>
<evidence type="ECO:0000313" key="2">
    <source>
        <dbReference type="Proteomes" id="UP001630127"/>
    </source>
</evidence>
<dbReference type="Proteomes" id="UP001630127">
    <property type="component" value="Unassembled WGS sequence"/>
</dbReference>
<dbReference type="AlphaFoldDB" id="A0ABD3ADN5"/>
<name>A0ABD3ADN5_9GENT</name>
<comment type="caution">
    <text evidence="1">The sequence shown here is derived from an EMBL/GenBank/DDBJ whole genome shotgun (WGS) entry which is preliminary data.</text>
</comment>
<evidence type="ECO:0000313" key="1">
    <source>
        <dbReference type="EMBL" id="KAL3529794.1"/>
    </source>
</evidence>
<protein>
    <submittedName>
        <fullName evidence="1">Uncharacterized protein</fullName>
    </submittedName>
</protein>
<sequence>MAYIEVKEVEEQFYKNKSRIKWIQEADMNAKFFHRQMTQHQARNRILSIQNSKGIRITDYEAAKTEVVNFYENLFTDKKIFNIQKSNIMQEIIHKQITQEKKHFLISPVSDEEVKNTLFPVKKGINPGPDGFTVDFLF</sequence>
<accession>A0ABD3ADN5</accession>
<gene>
    <name evidence="1" type="ORF">ACH5RR_009116</name>
</gene>
<keyword evidence="2" id="KW-1185">Reference proteome</keyword>
<proteinExistence type="predicted"/>